<keyword evidence="7 17" id="KW-0547">Nucleotide-binding</keyword>
<feature type="transmembrane region" description="Helical" evidence="19">
    <location>
        <begin position="33"/>
        <end position="51"/>
    </location>
</feature>
<evidence type="ECO:0000256" key="18">
    <source>
        <dbReference type="PIRSR" id="PIRSR600829-4"/>
    </source>
</evidence>
<evidence type="ECO:0000256" key="7">
    <source>
        <dbReference type="ARBA" id="ARBA00022741"/>
    </source>
</evidence>
<organism evidence="20 21">
    <name type="scientific">Paraflavisolibacter caeni</name>
    <dbReference type="NCBI Taxonomy" id="2982496"/>
    <lineage>
        <taxon>Bacteria</taxon>
        <taxon>Pseudomonadati</taxon>
        <taxon>Bacteroidota</taxon>
        <taxon>Chitinophagia</taxon>
        <taxon>Chitinophagales</taxon>
        <taxon>Chitinophagaceae</taxon>
        <taxon>Paraflavisolibacter</taxon>
    </lineage>
</organism>
<keyword evidence="14" id="KW-1208">Phospholipid metabolism</keyword>
<evidence type="ECO:0000256" key="9">
    <source>
        <dbReference type="ARBA" id="ARBA00022840"/>
    </source>
</evidence>
<keyword evidence="12 19" id="KW-0472">Membrane</keyword>
<evidence type="ECO:0000256" key="10">
    <source>
        <dbReference type="ARBA" id="ARBA00022989"/>
    </source>
</evidence>
<dbReference type="PANTHER" id="PTHR34299:SF1">
    <property type="entry name" value="DIACYLGLYCEROL KINASE"/>
    <property type="match status" value="1"/>
</dbReference>
<keyword evidence="18" id="KW-0460">Magnesium</keyword>
<dbReference type="CDD" id="cd14265">
    <property type="entry name" value="UDPK_IM_like"/>
    <property type="match status" value="1"/>
</dbReference>
<evidence type="ECO:0000256" key="1">
    <source>
        <dbReference type="ARBA" id="ARBA00004651"/>
    </source>
</evidence>
<evidence type="ECO:0000256" key="11">
    <source>
        <dbReference type="ARBA" id="ARBA00023098"/>
    </source>
</evidence>
<evidence type="ECO:0000313" key="20">
    <source>
        <dbReference type="EMBL" id="MCU7548566.1"/>
    </source>
</evidence>
<accession>A0A9X2XU77</accession>
<keyword evidence="21" id="KW-1185">Reference proteome</keyword>
<feature type="active site" description="Proton acceptor" evidence="15">
    <location>
        <position position="70"/>
    </location>
</feature>
<name>A0A9X2XU77_9BACT</name>
<dbReference type="AlphaFoldDB" id="A0A9X2XU77"/>
<feature type="binding site" evidence="17">
    <location>
        <begin position="95"/>
        <end position="96"/>
    </location>
    <ligand>
        <name>ATP</name>
        <dbReference type="ChEBI" id="CHEBI:30616"/>
    </ligand>
</feature>
<evidence type="ECO:0000256" key="15">
    <source>
        <dbReference type="PIRSR" id="PIRSR600829-1"/>
    </source>
</evidence>
<comment type="similarity">
    <text evidence="2">Belongs to the bacterial diacylglycerol kinase family.</text>
</comment>
<reference evidence="20" key="1">
    <citation type="submission" date="2022-09" db="EMBL/GenBank/DDBJ databases">
        <authorList>
            <person name="Yuan C."/>
            <person name="Ke Z."/>
        </authorList>
    </citation>
    <scope>NUCLEOTIDE SEQUENCE</scope>
    <source>
        <strain evidence="20">LB-8</strain>
    </source>
</reference>
<feature type="binding site" evidence="17">
    <location>
        <position position="77"/>
    </location>
    <ligand>
        <name>ATP</name>
        <dbReference type="ChEBI" id="CHEBI:30616"/>
    </ligand>
</feature>
<keyword evidence="5" id="KW-0808">Transferase</keyword>
<keyword evidence="8 20" id="KW-0418">Kinase</keyword>
<evidence type="ECO:0000256" key="8">
    <source>
        <dbReference type="ARBA" id="ARBA00022777"/>
    </source>
</evidence>
<reference evidence="20" key="2">
    <citation type="submission" date="2023-04" db="EMBL/GenBank/DDBJ databases">
        <title>Paracnuella aquatica gen. nov., sp. nov., a member of the family Chitinophagaceae isolated from a hot spring.</title>
        <authorList>
            <person name="Wang C."/>
        </authorList>
    </citation>
    <scope>NUCLEOTIDE SEQUENCE</scope>
    <source>
        <strain evidence="20">LB-8</strain>
    </source>
</reference>
<evidence type="ECO:0000256" key="16">
    <source>
        <dbReference type="PIRSR" id="PIRSR600829-2"/>
    </source>
</evidence>
<dbReference type="GO" id="GO:0008654">
    <property type="term" value="P:phospholipid biosynthetic process"/>
    <property type="evidence" value="ECO:0007669"/>
    <property type="project" value="UniProtKB-KW"/>
</dbReference>
<dbReference type="Pfam" id="PF01219">
    <property type="entry name" value="DAGK_prokar"/>
    <property type="match status" value="1"/>
</dbReference>
<keyword evidence="10 19" id="KW-1133">Transmembrane helix</keyword>
<protein>
    <submittedName>
        <fullName evidence="20">Diacylglycerol kinase family protein</fullName>
    </submittedName>
</protein>
<evidence type="ECO:0000313" key="21">
    <source>
        <dbReference type="Proteomes" id="UP001155483"/>
    </source>
</evidence>
<sequence>MERRRFSTKERLSSFVYAWAGIKVALRTDHNTWIHLTLTILAFGLAIALKIGRIEWMALVIVIAMVWTAELFNTVIEKIMDFLSTEKHPQIKIIKDMAAAAVLVTALAAVVVGLLIFIPKLL</sequence>
<gene>
    <name evidence="20" type="ORF">OCK74_05530</name>
</gene>
<comment type="cofactor">
    <cofactor evidence="18">
        <name>Mg(2+)</name>
        <dbReference type="ChEBI" id="CHEBI:18420"/>
    </cofactor>
    <text evidence="18">Mn(2+), Zn(2+), Cd(2+) and Co(2+) support activity to lesser extents.</text>
</comment>
<dbReference type="PANTHER" id="PTHR34299">
    <property type="entry name" value="DIACYLGLYCEROL KINASE"/>
    <property type="match status" value="1"/>
</dbReference>
<keyword evidence="11" id="KW-0443">Lipid metabolism</keyword>
<evidence type="ECO:0000256" key="13">
    <source>
        <dbReference type="ARBA" id="ARBA00023209"/>
    </source>
</evidence>
<dbReference type="GO" id="GO:0046872">
    <property type="term" value="F:metal ion binding"/>
    <property type="evidence" value="ECO:0007669"/>
    <property type="project" value="UniProtKB-KW"/>
</dbReference>
<evidence type="ECO:0000256" key="5">
    <source>
        <dbReference type="ARBA" id="ARBA00022679"/>
    </source>
</evidence>
<feature type="binding site" evidence="17">
    <location>
        <position position="17"/>
    </location>
    <ligand>
        <name>ATP</name>
        <dbReference type="ChEBI" id="CHEBI:30616"/>
    </ligand>
</feature>
<evidence type="ECO:0000256" key="4">
    <source>
        <dbReference type="ARBA" id="ARBA00022516"/>
    </source>
</evidence>
<keyword evidence="18" id="KW-0479">Metal-binding</keyword>
<dbReference type="InterPro" id="IPR000829">
    <property type="entry name" value="DAGK"/>
</dbReference>
<feature type="transmembrane region" description="Helical" evidence="19">
    <location>
        <begin position="97"/>
        <end position="118"/>
    </location>
</feature>
<evidence type="ECO:0000256" key="14">
    <source>
        <dbReference type="ARBA" id="ARBA00023264"/>
    </source>
</evidence>
<dbReference type="InterPro" id="IPR033717">
    <property type="entry name" value="UDPK"/>
</dbReference>
<dbReference type="Gene3D" id="1.10.287.3610">
    <property type="match status" value="1"/>
</dbReference>
<dbReference type="RefSeq" id="WP_279296013.1">
    <property type="nucleotide sequence ID" value="NZ_JAOTIF010000002.1"/>
</dbReference>
<feature type="transmembrane region" description="Helical" evidence="19">
    <location>
        <begin position="57"/>
        <end position="76"/>
    </location>
</feature>
<dbReference type="Proteomes" id="UP001155483">
    <property type="component" value="Unassembled WGS sequence"/>
</dbReference>
<comment type="caution">
    <text evidence="20">The sequence shown here is derived from an EMBL/GenBank/DDBJ whole genome shotgun (WGS) entry which is preliminary data.</text>
</comment>
<evidence type="ECO:0000256" key="19">
    <source>
        <dbReference type="SAM" id="Phobius"/>
    </source>
</evidence>
<dbReference type="GO" id="GO:0016301">
    <property type="term" value="F:kinase activity"/>
    <property type="evidence" value="ECO:0007669"/>
    <property type="project" value="UniProtKB-KW"/>
</dbReference>
<keyword evidence="4" id="KW-0444">Lipid biosynthesis</keyword>
<keyword evidence="13" id="KW-0594">Phospholipid biosynthesis</keyword>
<feature type="binding site" evidence="16">
    <location>
        <position position="70"/>
    </location>
    <ligand>
        <name>substrate</name>
    </ligand>
</feature>
<feature type="binding site" evidence="17">
    <location>
        <begin position="86"/>
        <end position="88"/>
    </location>
    <ligand>
        <name>ATP</name>
        <dbReference type="ChEBI" id="CHEBI:30616"/>
    </ligand>
</feature>
<feature type="binding site" evidence="18">
    <location>
        <position position="77"/>
    </location>
    <ligand>
        <name>a divalent metal cation</name>
        <dbReference type="ChEBI" id="CHEBI:60240"/>
    </ligand>
</feature>
<keyword evidence="3" id="KW-1003">Cell membrane</keyword>
<dbReference type="GO" id="GO:0005886">
    <property type="term" value="C:plasma membrane"/>
    <property type="evidence" value="ECO:0007669"/>
    <property type="project" value="UniProtKB-SubCell"/>
</dbReference>
<dbReference type="EMBL" id="JAOTIF010000002">
    <property type="protein sequence ID" value="MCU7548566.1"/>
    <property type="molecule type" value="Genomic_DNA"/>
</dbReference>
<dbReference type="GO" id="GO:0005524">
    <property type="term" value="F:ATP binding"/>
    <property type="evidence" value="ECO:0007669"/>
    <property type="project" value="UniProtKB-KW"/>
</dbReference>
<evidence type="ECO:0000256" key="2">
    <source>
        <dbReference type="ARBA" id="ARBA00005967"/>
    </source>
</evidence>
<dbReference type="InterPro" id="IPR036945">
    <property type="entry name" value="DAGK_sf"/>
</dbReference>
<comment type="subcellular location">
    <subcellularLocation>
        <location evidence="1">Cell membrane</location>
        <topology evidence="1">Multi-pass membrane protein</topology>
    </subcellularLocation>
</comment>
<evidence type="ECO:0000256" key="3">
    <source>
        <dbReference type="ARBA" id="ARBA00022475"/>
    </source>
</evidence>
<proteinExistence type="inferred from homology"/>
<keyword evidence="9 17" id="KW-0067">ATP-binding</keyword>
<keyword evidence="6 19" id="KW-0812">Transmembrane</keyword>
<evidence type="ECO:0000256" key="6">
    <source>
        <dbReference type="ARBA" id="ARBA00022692"/>
    </source>
</evidence>
<evidence type="ECO:0000256" key="12">
    <source>
        <dbReference type="ARBA" id="ARBA00023136"/>
    </source>
</evidence>
<evidence type="ECO:0000256" key="17">
    <source>
        <dbReference type="PIRSR" id="PIRSR600829-3"/>
    </source>
</evidence>